<evidence type="ECO:0000259" key="10">
    <source>
        <dbReference type="Pfam" id="PF14306"/>
    </source>
</evidence>
<keyword evidence="3 8" id="KW-0548">Nucleotidyltransferase</keyword>
<dbReference type="InterPro" id="IPR025980">
    <property type="entry name" value="ATP-Sase_PUA-like_dom"/>
</dbReference>
<dbReference type="InterPro" id="IPR020792">
    <property type="entry name" value="SO4_adenylyltransferase_pro"/>
</dbReference>
<dbReference type="InterPro" id="IPR024951">
    <property type="entry name" value="Sulfurylase_cat_dom"/>
</dbReference>
<dbReference type="PANTHER" id="PTHR43509:SF1">
    <property type="entry name" value="SULFATE ADENYLYLTRANSFERASE"/>
    <property type="match status" value="1"/>
</dbReference>
<dbReference type="InterPro" id="IPR002650">
    <property type="entry name" value="Sulphate_adenylyltransferase"/>
</dbReference>
<keyword evidence="12" id="KW-1185">Reference proteome</keyword>
<dbReference type="HAMAP" id="MF_00066">
    <property type="entry name" value="Sulf_adenylyltr"/>
    <property type="match status" value="1"/>
</dbReference>
<dbReference type="RefSeq" id="WP_200085085.1">
    <property type="nucleotide sequence ID" value="NZ_CP054706.1"/>
</dbReference>
<dbReference type="EC" id="2.7.7.4" evidence="8"/>
<dbReference type="CDD" id="cd00517">
    <property type="entry name" value="ATPS"/>
    <property type="match status" value="1"/>
</dbReference>
<proteinExistence type="inferred from homology"/>
<keyword evidence="2 8" id="KW-0808">Transferase</keyword>
<dbReference type="InterPro" id="IPR015947">
    <property type="entry name" value="PUA-like_sf"/>
</dbReference>
<dbReference type="InterPro" id="IPR014729">
    <property type="entry name" value="Rossmann-like_a/b/a_fold"/>
</dbReference>
<comment type="similarity">
    <text evidence="6 8">Belongs to the sulfate adenylyltransferase family.</text>
</comment>
<dbReference type="NCBIfam" id="NF003166">
    <property type="entry name" value="PRK04149.1"/>
    <property type="match status" value="1"/>
</dbReference>
<comment type="pathway">
    <text evidence="1 8">Sulfur metabolism; hydrogen sulfide biosynthesis; sulfite from sulfate: step 1/3.</text>
</comment>
<evidence type="ECO:0000256" key="2">
    <source>
        <dbReference type="ARBA" id="ARBA00022679"/>
    </source>
</evidence>
<reference evidence="11 12" key="1">
    <citation type="submission" date="2020-06" db="EMBL/GenBank/DDBJ databases">
        <title>Genomic analysis of Salicibibacter sp. NKC21-4.</title>
        <authorList>
            <person name="Oh Y.J."/>
        </authorList>
    </citation>
    <scope>NUCLEOTIDE SEQUENCE [LARGE SCALE GENOMIC DNA]</scope>
    <source>
        <strain evidence="11 12">NKC21-4</strain>
    </source>
</reference>
<dbReference type="SUPFAM" id="SSF88697">
    <property type="entry name" value="PUA domain-like"/>
    <property type="match status" value="1"/>
</dbReference>
<protein>
    <recommendedName>
        <fullName evidence="8">Sulfate adenylyltransferase</fullName>
        <ecNumber evidence="8">2.7.7.4</ecNumber>
    </recommendedName>
    <alternativeName>
        <fullName evidence="8">ATP-sulfurylase</fullName>
    </alternativeName>
    <alternativeName>
        <fullName evidence="8">Sulfate adenylate transferase</fullName>
        <shortName evidence="8">SAT</shortName>
    </alternativeName>
</protein>
<dbReference type="Pfam" id="PF14306">
    <property type="entry name" value="PUA_2"/>
    <property type="match status" value="1"/>
</dbReference>
<dbReference type="EMBL" id="CP054706">
    <property type="protein sequence ID" value="QQK80717.1"/>
    <property type="molecule type" value="Genomic_DNA"/>
</dbReference>
<evidence type="ECO:0000313" key="11">
    <source>
        <dbReference type="EMBL" id="QQK80717.1"/>
    </source>
</evidence>
<evidence type="ECO:0000256" key="1">
    <source>
        <dbReference type="ARBA" id="ARBA00005048"/>
    </source>
</evidence>
<evidence type="ECO:0000313" key="12">
    <source>
        <dbReference type="Proteomes" id="UP000595349"/>
    </source>
</evidence>
<evidence type="ECO:0000256" key="4">
    <source>
        <dbReference type="ARBA" id="ARBA00022741"/>
    </source>
</evidence>
<dbReference type="NCBIfam" id="TIGR00339">
    <property type="entry name" value="sopT"/>
    <property type="match status" value="1"/>
</dbReference>
<evidence type="ECO:0000259" key="9">
    <source>
        <dbReference type="Pfam" id="PF01747"/>
    </source>
</evidence>
<sequence length="380" mass="42033">MSTSIPHGGSLIDRRQYGADLPEAKVKIPLDEMALADLELIANGAYSPLTGFLNKRDYENVVSSMKLENGLVWSLPITLTVTEALAADLNIGEAALLEKDGVTYGWITVSDIYRPDKEQEATQVFKTADEAHPGVAQLFARPDVYVGGEITLVRPVEHGLFEAEALAPQETREAFAAKNWQTVVGFQTRNPVHRAHEYIQKTALETVDGLLLHPLVGATKKGDIPADVRMKSYKVLLSDYYPEDRVQLSVFPAAMRYAGPREAVFHALVRKNYGCTHFIVGRDHAGVGDYYGTYEAQTLLKQFPAEALGISPLFFEHSFYCNACEAMATAKTCPHDSKQHVILSGTKVREMLGNGEAPPKEFSRREVVNVLMEAYRSTVQ</sequence>
<dbReference type="Gene3D" id="3.10.400.10">
    <property type="entry name" value="Sulfate adenylyltransferase"/>
    <property type="match status" value="1"/>
</dbReference>
<feature type="domain" description="Sulphate adenylyltransferase catalytic" evidence="9">
    <location>
        <begin position="166"/>
        <end position="373"/>
    </location>
</feature>
<evidence type="ECO:0000256" key="5">
    <source>
        <dbReference type="ARBA" id="ARBA00022840"/>
    </source>
</evidence>
<dbReference type="Pfam" id="PF01747">
    <property type="entry name" value="ATP-sulfurylase"/>
    <property type="match status" value="1"/>
</dbReference>
<dbReference type="AlphaFoldDB" id="A0A7T7CG07"/>
<evidence type="ECO:0000256" key="8">
    <source>
        <dbReference type="HAMAP-Rule" id="MF_00066"/>
    </source>
</evidence>
<keyword evidence="5 8" id="KW-0067">ATP-binding</keyword>
<dbReference type="PANTHER" id="PTHR43509">
    <property type="match status" value="1"/>
</dbReference>
<dbReference type="Proteomes" id="UP000595349">
    <property type="component" value="Chromosome"/>
</dbReference>
<evidence type="ECO:0000256" key="6">
    <source>
        <dbReference type="ARBA" id="ARBA00037980"/>
    </source>
</evidence>
<evidence type="ECO:0000256" key="3">
    <source>
        <dbReference type="ARBA" id="ARBA00022695"/>
    </source>
</evidence>
<dbReference type="Gene3D" id="3.40.50.620">
    <property type="entry name" value="HUPs"/>
    <property type="match status" value="1"/>
</dbReference>
<dbReference type="GO" id="GO:0070814">
    <property type="term" value="P:hydrogen sulfide biosynthetic process"/>
    <property type="evidence" value="ECO:0007669"/>
    <property type="project" value="UniProtKB-UniRule"/>
</dbReference>
<dbReference type="KEGG" id="scib:HUG20_12970"/>
<comment type="catalytic activity">
    <reaction evidence="7 8">
        <text>sulfate + ATP + H(+) = adenosine 5'-phosphosulfate + diphosphate</text>
        <dbReference type="Rhea" id="RHEA:18133"/>
        <dbReference type="ChEBI" id="CHEBI:15378"/>
        <dbReference type="ChEBI" id="CHEBI:16189"/>
        <dbReference type="ChEBI" id="CHEBI:30616"/>
        <dbReference type="ChEBI" id="CHEBI:33019"/>
        <dbReference type="ChEBI" id="CHEBI:58243"/>
        <dbReference type="EC" id="2.7.7.4"/>
    </reaction>
</comment>
<evidence type="ECO:0000256" key="7">
    <source>
        <dbReference type="ARBA" id="ARBA00049370"/>
    </source>
</evidence>
<organism evidence="11 12">
    <name type="scientific">Salicibibacter cibi</name>
    <dbReference type="NCBI Taxonomy" id="2743001"/>
    <lineage>
        <taxon>Bacteria</taxon>
        <taxon>Bacillati</taxon>
        <taxon>Bacillota</taxon>
        <taxon>Bacilli</taxon>
        <taxon>Bacillales</taxon>
        <taxon>Bacillaceae</taxon>
        <taxon>Salicibibacter</taxon>
    </lineage>
</organism>
<dbReference type="GO" id="GO:0004781">
    <property type="term" value="F:sulfate adenylyltransferase (ATP) activity"/>
    <property type="evidence" value="ECO:0007669"/>
    <property type="project" value="UniProtKB-UniRule"/>
</dbReference>
<dbReference type="GO" id="GO:0005524">
    <property type="term" value="F:ATP binding"/>
    <property type="evidence" value="ECO:0007669"/>
    <property type="project" value="UniProtKB-KW"/>
</dbReference>
<feature type="domain" description="ATP-sulfurylase PUA-like" evidence="10">
    <location>
        <begin position="5"/>
        <end position="153"/>
    </location>
</feature>
<name>A0A7T7CG07_9BACI</name>
<accession>A0A7T7CG07</accession>
<dbReference type="SUPFAM" id="SSF52374">
    <property type="entry name" value="Nucleotidylyl transferase"/>
    <property type="match status" value="1"/>
</dbReference>
<dbReference type="GO" id="GO:0000103">
    <property type="term" value="P:sulfate assimilation"/>
    <property type="evidence" value="ECO:0007669"/>
    <property type="project" value="UniProtKB-UniRule"/>
</dbReference>
<keyword evidence="4 8" id="KW-0547">Nucleotide-binding</keyword>
<gene>
    <name evidence="8 11" type="primary">sat</name>
    <name evidence="11" type="ORF">HUG20_12970</name>
</gene>
<dbReference type="UniPathway" id="UPA00140">
    <property type="reaction ID" value="UER00204"/>
</dbReference>